<name>A0ABX4R3T0_9PROT</name>
<dbReference type="RefSeq" id="WP_101247975.1">
    <property type="nucleotide sequence ID" value="NZ_PGTS01000008.1"/>
</dbReference>
<comment type="caution">
    <text evidence="1">The sequence shown here is derived from an EMBL/GenBank/DDBJ whole genome shotgun (WGS) entry which is preliminary data.</text>
</comment>
<sequence>MTAQSDYQTALQEVGKLAQWESRRITGRPSPNDTNQIFRQYKGSIAAPMIDDLKSGSWKKLESWQLNGMLQYLSTYGTSAAVSPLRDIEKDYPVDQIKQQAKELADLLATLDVAVSEARKLKSVSDAISSGDTDKMARAMLLALAQLDPDWPVRASAIQSDLFKLSADSFPAINELALGKLSEDDVTKALIEILFAEFLTPPGTTP</sequence>
<organism evidence="1 2">
    <name type="scientific">Thalassospira povalilytica</name>
    <dbReference type="NCBI Taxonomy" id="732237"/>
    <lineage>
        <taxon>Bacteria</taxon>
        <taxon>Pseudomonadati</taxon>
        <taxon>Pseudomonadota</taxon>
        <taxon>Alphaproteobacteria</taxon>
        <taxon>Rhodospirillales</taxon>
        <taxon>Thalassospiraceae</taxon>
        <taxon>Thalassospira</taxon>
    </lineage>
</organism>
<accession>A0ABX4R3T0</accession>
<evidence type="ECO:0000313" key="2">
    <source>
        <dbReference type="Proteomes" id="UP000233365"/>
    </source>
</evidence>
<protein>
    <submittedName>
        <fullName evidence="1">Uncharacterized protein</fullName>
    </submittedName>
</protein>
<evidence type="ECO:0000313" key="1">
    <source>
        <dbReference type="EMBL" id="PKR47566.1"/>
    </source>
</evidence>
<gene>
    <name evidence="1" type="ORF">CU041_18260</name>
</gene>
<dbReference type="Proteomes" id="UP000233365">
    <property type="component" value="Unassembled WGS sequence"/>
</dbReference>
<reference evidence="1 2" key="1">
    <citation type="submission" date="2017-11" db="EMBL/GenBank/DDBJ databases">
        <title>Biodiversity and function of Thalassospira species in the particle-attached aromatic-hydrocarbon-degrading consortia from the surface seawater of the China South Sea.</title>
        <authorList>
            <person name="Dong C."/>
            <person name="Liu R."/>
            <person name="Shao Z."/>
        </authorList>
    </citation>
    <scope>NUCLEOTIDE SEQUENCE [LARGE SCALE GENOMIC DNA]</scope>
    <source>
        <strain evidence="1 2">139Z-12</strain>
    </source>
</reference>
<proteinExistence type="predicted"/>
<keyword evidence="2" id="KW-1185">Reference proteome</keyword>
<dbReference type="EMBL" id="PGTS01000008">
    <property type="protein sequence ID" value="PKR47566.1"/>
    <property type="molecule type" value="Genomic_DNA"/>
</dbReference>